<dbReference type="GO" id="GO:0015225">
    <property type="term" value="F:biotin transmembrane transporter activity"/>
    <property type="evidence" value="ECO:0007669"/>
    <property type="project" value="InterPro"/>
</dbReference>
<dbReference type="Pfam" id="PF02632">
    <property type="entry name" value="BioY"/>
    <property type="match status" value="1"/>
</dbReference>
<feature type="transmembrane region" description="Helical" evidence="2">
    <location>
        <begin position="219"/>
        <end position="239"/>
    </location>
</feature>
<dbReference type="Gene3D" id="1.10.1760.20">
    <property type="match status" value="1"/>
</dbReference>
<reference evidence="3" key="1">
    <citation type="submission" date="2021-02" db="EMBL/GenBank/DDBJ databases">
        <title>Genome-Resolved Metagenomics of a Microbial Community Performing Photosynthetic Biological Nutrient Removal.</title>
        <authorList>
            <person name="Mcdaniel E.A."/>
        </authorList>
    </citation>
    <scope>NUCLEOTIDE SEQUENCE</scope>
    <source>
        <strain evidence="3">UWPOB_OBS1</strain>
    </source>
</reference>
<organism evidence="3 4">
    <name type="scientific">Candidatus Obscuribacter phosphatis</name>
    <dbReference type="NCBI Taxonomy" id="1906157"/>
    <lineage>
        <taxon>Bacteria</taxon>
        <taxon>Bacillati</taxon>
        <taxon>Candidatus Melainabacteria</taxon>
        <taxon>Candidatus Obscuribacterales</taxon>
        <taxon>Candidatus Obscuribacteraceae</taxon>
        <taxon>Candidatus Obscuribacter</taxon>
    </lineage>
</organism>
<accession>A0A8J7PFF8</accession>
<name>A0A8J7PFF8_9BACT</name>
<feature type="transmembrane region" description="Helical" evidence="2">
    <location>
        <begin position="172"/>
        <end position="199"/>
    </location>
</feature>
<comment type="similarity">
    <text evidence="1">Belongs to the BioY family.</text>
</comment>
<dbReference type="EMBL" id="JAFLCK010000001">
    <property type="protein sequence ID" value="MBN8658980.1"/>
    <property type="molecule type" value="Genomic_DNA"/>
</dbReference>
<keyword evidence="2" id="KW-0812">Transmembrane</keyword>
<evidence type="ECO:0000256" key="2">
    <source>
        <dbReference type="SAM" id="Phobius"/>
    </source>
</evidence>
<comment type="caution">
    <text evidence="3">The sequence shown here is derived from an EMBL/GenBank/DDBJ whole genome shotgun (WGS) entry which is preliminary data.</text>
</comment>
<evidence type="ECO:0000313" key="3">
    <source>
        <dbReference type="EMBL" id="MBN8658980.1"/>
    </source>
</evidence>
<sequence length="279" mass="29980">MRRTQQVARIKRKSTVGQVVMTMLSVLIMFLAAFTALAVPVPTQRNLVNFVDNRVRVGAQALPVKAQEKVFKIYPELKSAPPAYRNHYYCPLAPAAVVVGYILGPALSALAVGIFLFLGLAGPFFGVHAFAGGGGLSYCYEPGFGYLLALIPTAFVAGMITRGKRTSLSQLLGVAGGLTVTHLCGLMYLFGSVLVSYLINGNSAALSWQPWVFELARNMTWYPLPFDVIAAIALIGIGFPFRWLASTLSAPDIARSASAAEPSDAVPFAAERLESIEYV</sequence>
<gene>
    <name evidence="3" type="ORF">J0M35_01350</name>
</gene>
<feature type="transmembrane region" description="Helical" evidence="2">
    <location>
        <begin position="143"/>
        <end position="160"/>
    </location>
</feature>
<evidence type="ECO:0000313" key="4">
    <source>
        <dbReference type="Proteomes" id="UP000664277"/>
    </source>
</evidence>
<protein>
    <submittedName>
        <fullName evidence="3">Biotin transporter BioY</fullName>
    </submittedName>
</protein>
<proteinExistence type="inferred from homology"/>
<evidence type="ECO:0000256" key="1">
    <source>
        <dbReference type="ARBA" id="ARBA00010692"/>
    </source>
</evidence>
<dbReference type="Proteomes" id="UP000664277">
    <property type="component" value="Unassembled WGS sequence"/>
</dbReference>
<dbReference type="InterPro" id="IPR003784">
    <property type="entry name" value="BioY"/>
</dbReference>
<feature type="transmembrane region" description="Helical" evidence="2">
    <location>
        <begin position="110"/>
        <end position="131"/>
    </location>
</feature>
<dbReference type="GO" id="GO:0005886">
    <property type="term" value="C:plasma membrane"/>
    <property type="evidence" value="ECO:0007669"/>
    <property type="project" value="InterPro"/>
</dbReference>
<keyword evidence="2" id="KW-0472">Membrane</keyword>
<keyword evidence="2" id="KW-1133">Transmembrane helix</keyword>
<feature type="transmembrane region" description="Helical" evidence="2">
    <location>
        <begin position="20"/>
        <end position="41"/>
    </location>
</feature>
<dbReference type="AlphaFoldDB" id="A0A8J7PFF8"/>